<dbReference type="AlphaFoldDB" id="A0AAV9VYW1"/>
<reference evidence="2 3" key="1">
    <citation type="submission" date="2023-08" db="EMBL/GenBank/DDBJ databases">
        <authorList>
            <person name="Palmer J.M."/>
        </authorList>
    </citation>
    <scope>NUCLEOTIDE SEQUENCE [LARGE SCALE GENOMIC DNA]</scope>
    <source>
        <strain evidence="2 3">TWF481</strain>
    </source>
</reference>
<name>A0AAV9VYW1_9PEZI</name>
<dbReference type="EMBL" id="JAVHJL010000008">
    <property type="protein sequence ID" value="KAK6498373.1"/>
    <property type="molecule type" value="Genomic_DNA"/>
</dbReference>
<protein>
    <recommendedName>
        <fullName evidence="1">F-box domain-containing protein</fullName>
    </recommendedName>
</protein>
<keyword evidence="3" id="KW-1185">Reference proteome</keyword>
<dbReference type="PROSITE" id="PS50181">
    <property type="entry name" value="FBOX"/>
    <property type="match status" value="1"/>
</dbReference>
<comment type="caution">
    <text evidence="2">The sequence shown here is derived from an EMBL/GenBank/DDBJ whole genome shotgun (WGS) entry which is preliminary data.</text>
</comment>
<accession>A0AAV9VYW1</accession>
<dbReference type="InterPro" id="IPR001810">
    <property type="entry name" value="F-box_dom"/>
</dbReference>
<feature type="domain" description="F-box" evidence="1">
    <location>
        <begin position="27"/>
        <end position="76"/>
    </location>
</feature>
<organism evidence="2 3">
    <name type="scientific">Arthrobotrys musiformis</name>
    <dbReference type="NCBI Taxonomy" id="47236"/>
    <lineage>
        <taxon>Eukaryota</taxon>
        <taxon>Fungi</taxon>
        <taxon>Dikarya</taxon>
        <taxon>Ascomycota</taxon>
        <taxon>Pezizomycotina</taxon>
        <taxon>Orbiliomycetes</taxon>
        <taxon>Orbiliales</taxon>
        <taxon>Orbiliaceae</taxon>
        <taxon>Arthrobotrys</taxon>
    </lineage>
</organism>
<evidence type="ECO:0000313" key="3">
    <source>
        <dbReference type="Proteomes" id="UP001370758"/>
    </source>
</evidence>
<proteinExistence type="predicted"/>
<gene>
    <name evidence="2" type="ORF">TWF481_010964</name>
</gene>
<evidence type="ECO:0000313" key="2">
    <source>
        <dbReference type="EMBL" id="KAK6498373.1"/>
    </source>
</evidence>
<dbReference type="Proteomes" id="UP001370758">
    <property type="component" value="Unassembled WGS sequence"/>
</dbReference>
<evidence type="ECO:0000259" key="1">
    <source>
        <dbReference type="PROSITE" id="PS50181"/>
    </source>
</evidence>
<sequence length="466" mass="54334">MHPTDANTMTDIRMWKVAHPDPLPKPPCRLEDLPYDIKYLIFESIADYDTLLEFSRSSRAFYNIFRKHRHSLFQRLLFQEASEYMEESYLLACLGDRLADGTMTVAELDGLYQSYANSLSKPTFERPWYYAEVLRGGSQMRARIARSHRGIKQHCERFIERELKPKMKLRPPKEDGTEYDELPPTDSERHRVMQGLYKIWLLLKLHQARVADPTGFESGSRNVGTPNYPLRADVARYLRLWDYWDLKVIQVLLPIFWNDMKAKYDKRGENLIREALSSYRGGREDDYAYFTVFLNATLHLYFPDTGLKWINTSSNEAEIQQHIQSVYQFLSDEGTREHFESLGDFTGIAYIYFQQIRSSPSAYNGFPGPEAFDEVPLKRLCRPGRAMDEYPLQGIEGKRRFLKSLNHASLAQADLQSCMWDDWRLESWGYLTPKFTYSSDEEVPTTSEAVEDPFAPVVASFQSIDL</sequence>